<reference evidence="3 4" key="1">
    <citation type="submission" date="2024-02" db="EMBL/GenBank/DDBJ databases">
        <title>Comparative Genomic Analysis of Flavobacterium Species Causing Columnaris Disease of Freshwater Fish in Thailand: Insights into Virulence and Resistance Mechanisms.</title>
        <authorList>
            <person name="Nguyen D."/>
            <person name="Chokmangmeepisarn P."/>
            <person name="Khianchaikhan K."/>
            <person name="Morishita M."/>
            <person name="Bunnoy A."/>
            <person name="Rodkhum C."/>
        </authorList>
    </citation>
    <scope>NUCLEOTIDE SEQUENCE [LARGE SCALE GENOMIC DNA]</scope>
    <source>
        <strain evidence="3 4">CNRT2201</strain>
    </source>
</reference>
<comment type="caution">
    <text evidence="3">The sequence shown here is derived from an EMBL/GenBank/DDBJ whole genome shotgun (WGS) entry which is preliminary data.</text>
</comment>
<dbReference type="Pfam" id="PF18962">
    <property type="entry name" value="Por_Secre_tail"/>
    <property type="match status" value="1"/>
</dbReference>
<dbReference type="NCBIfam" id="TIGR04183">
    <property type="entry name" value="Por_Secre_tail"/>
    <property type="match status" value="1"/>
</dbReference>
<dbReference type="InterPro" id="IPR026444">
    <property type="entry name" value="Secre_tail"/>
</dbReference>
<evidence type="ECO:0000313" key="4">
    <source>
        <dbReference type="Proteomes" id="UP001621706"/>
    </source>
</evidence>
<keyword evidence="4" id="KW-1185">Reference proteome</keyword>
<evidence type="ECO:0000313" key="3">
    <source>
        <dbReference type="EMBL" id="MFK7000303.1"/>
    </source>
</evidence>
<gene>
    <name evidence="3" type="ORF">V3I07_05265</name>
</gene>
<dbReference type="RefSeq" id="WP_088398944.1">
    <property type="nucleotide sequence ID" value="NZ_JAZGZP010000006.1"/>
</dbReference>
<dbReference type="Proteomes" id="UP001621706">
    <property type="component" value="Unassembled WGS sequence"/>
</dbReference>
<evidence type="ECO:0000256" key="1">
    <source>
        <dbReference type="ARBA" id="ARBA00022729"/>
    </source>
</evidence>
<sequence length="443" mass="51850">MKNIKLFLLIIINWSAYSQITYNPVIEKVNLGNAGENKAYYKFDSGVVKNVKNTINWHLAFQIDSDRGFGIRANTSSAILTVYKTDKTELSQVTKDNYTTLARGFENELYNSNIDWNIGALNNDYWDDQTIPNKYYIGWGSYDINTHKVNGTRVFIIKHSVFRNGTWGSDHYKVKINSRFRNYDFSYSKFDGQNWGPEKRQILKDLDYRDSGSKFVYYNLETHAIVDEEPVSWDLLFTTYDQNLNKAEIRPSDNMYTVTGCLHKYGLAVAEVLEEDHTVNSNFENLTYKEDINVIGYDWKEFNFDYSNPDYIMSKKKFYVKTLNGDYYRLFLKYKVVNGFDREIEIYKQKLEKERLSADDFKNDFFKIYPTILTNSKLNIETPEPKEFKNIQLLTATGQMVYQQNLNSIVNQLELNLPESLNKGIYIVKINTADKTLTARVVK</sequence>
<accession>A0ABW8P7D8</accession>
<organism evidence="3 4">
    <name type="scientific">Flavobacterium oreochromis</name>
    <dbReference type="NCBI Taxonomy" id="2906078"/>
    <lineage>
        <taxon>Bacteria</taxon>
        <taxon>Pseudomonadati</taxon>
        <taxon>Bacteroidota</taxon>
        <taxon>Flavobacteriia</taxon>
        <taxon>Flavobacteriales</taxon>
        <taxon>Flavobacteriaceae</taxon>
        <taxon>Flavobacterium</taxon>
    </lineage>
</organism>
<dbReference type="EMBL" id="JAZGZP010000006">
    <property type="protein sequence ID" value="MFK7000303.1"/>
    <property type="molecule type" value="Genomic_DNA"/>
</dbReference>
<keyword evidence="1" id="KW-0732">Signal</keyword>
<name>A0ABW8P7D8_9FLAO</name>
<evidence type="ECO:0000259" key="2">
    <source>
        <dbReference type="Pfam" id="PF18962"/>
    </source>
</evidence>
<feature type="domain" description="Secretion system C-terminal sorting" evidence="2">
    <location>
        <begin position="374"/>
        <end position="441"/>
    </location>
</feature>
<proteinExistence type="predicted"/>
<protein>
    <submittedName>
        <fullName evidence="3">T9SS type A sorting domain-containing protein</fullName>
    </submittedName>
</protein>